<evidence type="ECO:0000256" key="3">
    <source>
        <dbReference type="ARBA" id="ARBA00029447"/>
    </source>
</evidence>
<dbReference type="Pfam" id="PF12729">
    <property type="entry name" value="4HB_MCP_1"/>
    <property type="match status" value="1"/>
</dbReference>
<dbReference type="AlphaFoldDB" id="A0A5E4XXC6"/>
<dbReference type="RefSeq" id="WP_150670640.1">
    <property type="nucleotide sequence ID" value="NZ_CABPSB010000018.1"/>
</dbReference>
<dbReference type="InterPro" id="IPR004089">
    <property type="entry name" value="MCPsignal_dom"/>
</dbReference>
<reference evidence="8 9" key="1">
    <citation type="submission" date="2019-08" db="EMBL/GenBank/DDBJ databases">
        <authorList>
            <person name="Peeters C."/>
        </authorList>
    </citation>
    <scope>NUCLEOTIDE SEQUENCE [LARGE SCALE GENOMIC DNA]</scope>
    <source>
        <strain evidence="8 9">LMG 31108</strain>
    </source>
</reference>
<feature type="domain" description="Methyl-accepting transducer" evidence="6">
    <location>
        <begin position="269"/>
        <end position="498"/>
    </location>
</feature>
<accession>A0A5E4XXC6</accession>
<dbReference type="InterPro" id="IPR024478">
    <property type="entry name" value="HlyB_4HB_MCP"/>
</dbReference>
<keyword evidence="4" id="KW-0807">Transducer</keyword>
<dbReference type="EMBL" id="CABPSB010000018">
    <property type="protein sequence ID" value="VVE40708.1"/>
    <property type="molecule type" value="Genomic_DNA"/>
</dbReference>
<dbReference type="PROSITE" id="PS50111">
    <property type="entry name" value="CHEMOTAXIS_TRANSDUC_2"/>
    <property type="match status" value="1"/>
</dbReference>
<evidence type="ECO:0000256" key="4">
    <source>
        <dbReference type="PROSITE-ProRule" id="PRU00284"/>
    </source>
</evidence>
<evidence type="ECO:0000259" key="6">
    <source>
        <dbReference type="PROSITE" id="PS50111"/>
    </source>
</evidence>
<dbReference type="GO" id="GO:0005886">
    <property type="term" value="C:plasma membrane"/>
    <property type="evidence" value="ECO:0007669"/>
    <property type="project" value="TreeGrafter"/>
</dbReference>
<dbReference type="PANTHER" id="PTHR43531">
    <property type="entry name" value="PROTEIN ICFG"/>
    <property type="match status" value="1"/>
</dbReference>
<dbReference type="InterPro" id="IPR003660">
    <property type="entry name" value="HAMP_dom"/>
</dbReference>
<dbReference type="InterPro" id="IPR051310">
    <property type="entry name" value="MCP_chemotaxis"/>
</dbReference>
<keyword evidence="5" id="KW-0175">Coiled coil</keyword>
<protein>
    <submittedName>
        <fullName evidence="8">Methyl-accepting chemotaxis protein III</fullName>
    </submittedName>
</protein>
<dbReference type="FunFam" id="1.10.287.950:FF:000001">
    <property type="entry name" value="Methyl-accepting chemotaxis sensory transducer"/>
    <property type="match status" value="1"/>
</dbReference>
<dbReference type="GO" id="GO:0006935">
    <property type="term" value="P:chemotaxis"/>
    <property type="evidence" value="ECO:0007669"/>
    <property type="project" value="InterPro"/>
</dbReference>
<dbReference type="SUPFAM" id="SSF58104">
    <property type="entry name" value="Methyl-accepting chemotaxis protein (MCP) signaling domain"/>
    <property type="match status" value="1"/>
</dbReference>
<feature type="coiled-coil region" evidence="5">
    <location>
        <begin position="469"/>
        <end position="496"/>
    </location>
</feature>
<dbReference type="PANTHER" id="PTHR43531:SF14">
    <property type="entry name" value="METHYL-ACCEPTING CHEMOTAXIS PROTEIN I-RELATED"/>
    <property type="match status" value="1"/>
</dbReference>
<keyword evidence="9" id="KW-1185">Reference proteome</keyword>
<dbReference type="PROSITE" id="PS50885">
    <property type="entry name" value="HAMP"/>
    <property type="match status" value="1"/>
</dbReference>
<dbReference type="OrthoDB" id="5441488at2"/>
<evidence type="ECO:0000259" key="7">
    <source>
        <dbReference type="PROSITE" id="PS50885"/>
    </source>
</evidence>
<evidence type="ECO:0000313" key="9">
    <source>
        <dbReference type="Proteomes" id="UP000406256"/>
    </source>
</evidence>
<evidence type="ECO:0000313" key="8">
    <source>
        <dbReference type="EMBL" id="VVE40708.1"/>
    </source>
</evidence>
<dbReference type="Gene3D" id="1.10.287.950">
    <property type="entry name" value="Methyl-accepting chemotaxis protein"/>
    <property type="match status" value="1"/>
</dbReference>
<dbReference type="PRINTS" id="PR00260">
    <property type="entry name" value="CHEMTRNSDUCR"/>
</dbReference>
<evidence type="ECO:0000256" key="5">
    <source>
        <dbReference type="SAM" id="Coils"/>
    </source>
</evidence>
<proteinExistence type="inferred from homology"/>
<name>A0A5E4XXC6_9BURK</name>
<feature type="domain" description="HAMP" evidence="7">
    <location>
        <begin position="211"/>
        <end position="264"/>
    </location>
</feature>
<dbReference type="GO" id="GO:0004888">
    <property type="term" value="F:transmembrane signaling receptor activity"/>
    <property type="evidence" value="ECO:0007669"/>
    <property type="project" value="InterPro"/>
</dbReference>
<dbReference type="Proteomes" id="UP000406256">
    <property type="component" value="Unassembled WGS sequence"/>
</dbReference>
<comment type="subcellular location">
    <subcellularLocation>
        <location evidence="1">Membrane</location>
    </subcellularLocation>
</comment>
<comment type="similarity">
    <text evidence="3">Belongs to the methyl-accepting chemotaxis (MCP) protein family.</text>
</comment>
<organism evidence="8 9">
    <name type="scientific">Pandoraea anhela</name>
    <dbReference type="NCBI Taxonomy" id="2508295"/>
    <lineage>
        <taxon>Bacteria</taxon>
        <taxon>Pseudomonadati</taxon>
        <taxon>Pseudomonadota</taxon>
        <taxon>Betaproteobacteria</taxon>
        <taxon>Burkholderiales</taxon>
        <taxon>Burkholderiaceae</taxon>
        <taxon>Pandoraea</taxon>
    </lineage>
</organism>
<dbReference type="Pfam" id="PF00015">
    <property type="entry name" value="MCPsignal"/>
    <property type="match status" value="1"/>
</dbReference>
<sequence length="517" mass="55567">MTIVRRLVITLGVALFALAFVGGYGLLQLKRSFTRIEGLETQTIPGLQSISMALGDVGDMRLNLYRYVVDGVDDASRTSMAQIIADADRRYDQHLDEYRSHGFIDAADRQLLDADVANIAAYRQARLTFFERMRAGERDAALDMLHDGGAVHTAADNLNRGLHKHLAYDVEHGQTVRAENARAYRLATGVMAAIILAALVLTGALGARLYQLIRDGLQRLQHTLQYMSESLDLSQPASIARMDEIGLTAVALNRLLERISVVITEVRTSSDAVSVASQQIAAGNIDLSSRTEQQAASLQHTAASLGEITQTAQRNADSANRANTLAIDTSRISEEGHRVVSRMVETMSDISSSASRIAEITNLIEGIAFQTNILALNAAVEAARAGEQGRGFAVVAAEVRNLAQRSSSAAREIKGLIEQSVVTVQAGSAQAEEVGRVTASVQQAVKRVMSIVGEIATASDDQGHRIEQIHQAIGQIDEVTQQNAALVEEAAAASQSLDEQATRMRETVAVFTVAAAA</sequence>
<evidence type="ECO:0000256" key="2">
    <source>
        <dbReference type="ARBA" id="ARBA00022481"/>
    </source>
</evidence>
<evidence type="ECO:0000256" key="1">
    <source>
        <dbReference type="ARBA" id="ARBA00004370"/>
    </source>
</evidence>
<dbReference type="GO" id="GO:0007165">
    <property type="term" value="P:signal transduction"/>
    <property type="evidence" value="ECO:0007669"/>
    <property type="project" value="UniProtKB-KW"/>
</dbReference>
<dbReference type="SMART" id="SM00283">
    <property type="entry name" value="MA"/>
    <property type="match status" value="1"/>
</dbReference>
<keyword evidence="2" id="KW-0488">Methylation</keyword>
<gene>
    <name evidence="8" type="primary">trg_2</name>
    <name evidence="8" type="ORF">PAN31108_04136</name>
</gene>
<dbReference type="InterPro" id="IPR004090">
    <property type="entry name" value="Chemotax_Me-accpt_rcpt"/>
</dbReference>
<dbReference type="CDD" id="cd11386">
    <property type="entry name" value="MCP_signal"/>
    <property type="match status" value="1"/>
</dbReference>